<evidence type="ECO:0000313" key="4">
    <source>
        <dbReference type="Proteomes" id="UP000023152"/>
    </source>
</evidence>
<dbReference type="EMBL" id="ASPP01027699">
    <property type="protein sequence ID" value="ETO05881.1"/>
    <property type="molecule type" value="Genomic_DNA"/>
</dbReference>
<feature type="compositionally biased region" description="Low complexity" evidence="2">
    <location>
        <begin position="1"/>
        <end position="20"/>
    </location>
</feature>
<protein>
    <submittedName>
        <fullName evidence="3">Uncharacterized protein</fullName>
    </submittedName>
</protein>
<feature type="region of interest" description="Disordered" evidence="2">
    <location>
        <begin position="83"/>
        <end position="111"/>
    </location>
</feature>
<sequence length="224" mass="25784">MITSVGGTSDTTVTETVSTNNDDEHLLDNGDDQIDVHLLQNLLLESSDKATTAAANDTQRNIDKAKAKAKAKARARAKARAKAKAKVKAKTNTKTQKMIKKSQQKQTKKEKTYRVNPYRKRYIYKSKPKNSFGWKKYDSTALDKVVFDAKENQYSYQRGEISLDVTLLLHYLACRMLELPVLLYDMVRLCERDILPYFRALEVFEPKWFQQHILDRLIRSCGET</sequence>
<comment type="caution">
    <text evidence="3">The sequence shown here is derived from an EMBL/GenBank/DDBJ whole genome shotgun (WGS) entry which is preliminary data.</text>
</comment>
<feature type="non-terminal residue" evidence="3">
    <location>
        <position position="224"/>
    </location>
</feature>
<organism evidence="3 4">
    <name type="scientific">Reticulomyxa filosa</name>
    <dbReference type="NCBI Taxonomy" id="46433"/>
    <lineage>
        <taxon>Eukaryota</taxon>
        <taxon>Sar</taxon>
        <taxon>Rhizaria</taxon>
        <taxon>Retaria</taxon>
        <taxon>Foraminifera</taxon>
        <taxon>Monothalamids</taxon>
        <taxon>Reticulomyxidae</taxon>
        <taxon>Reticulomyxa</taxon>
    </lineage>
</organism>
<proteinExistence type="predicted"/>
<feature type="compositionally biased region" description="Basic residues" evidence="2">
    <location>
        <begin position="83"/>
        <end position="106"/>
    </location>
</feature>
<feature type="coiled-coil region" evidence="1">
    <location>
        <begin position="55"/>
        <end position="82"/>
    </location>
</feature>
<dbReference type="AlphaFoldDB" id="X6LX31"/>
<dbReference type="Proteomes" id="UP000023152">
    <property type="component" value="Unassembled WGS sequence"/>
</dbReference>
<evidence type="ECO:0000313" key="3">
    <source>
        <dbReference type="EMBL" id="ETO05881.1"/>
    </source>
</evidence>
<reference evidence="3 4" key="1">
    <citation type="journal article" date="2013" name="Curr. Biol.">
        <title>The Genome of the Foraminiferan Reticulomyxa filosa.</title>
        <authorList>
            <person name="Glockner G."/>
            <person name="Hulsmann N."/>
            <person name="Schleicher M."/>
            <person name="Noegel A.A."/>
            <person name="Eichinger L."/>
            <person name="Gallinger C."/>
            <person name="Pawlowski J."/>
            <person name="Sierra R."/>
            <person name="Euteneuer U."/>
            <person name="Pillet L."/>
            <person name="Moustafa A."/>
            <person name="Platzer M."/>
            <person name="Groth M."/>
            <person name="Szafranski K."/>
            <person name="Schliwa M."/>
        </authorList>
    </citation>
    <scope>NUCLEOTIDE SEQUENCE [LARGE SCALE GENOMIC DNA]</scope>
</reference>
<evidence type="ECO:0000256" key="1">
    <source>
        <dbReference type="SAM" id="Coils"/>
    </source>
</evidence>
<gene>
    <name evidence="3" type="ORF">RFI_31522</name>
</gene>
<keyword evidence="4" id="KW-1185">Reference proteome</keyword>
<keyword evidence="1" id="KW-0175">Coiled coil</keyword>
<accession>X6LX31</accession>
<evidence type="ECO:0000256" key="2">
    <source>
        <dbReference type="SAM" id="MobiDB-lite"/>
    </source>
</evidence>
<feature type="region of interest" description="Disordered" evidence="2">
    <location>
        <begin position="1"/>
        <end position="28"/>
    </location>
</feature>
<name>X6LX31_RETFI</name>